<comment type="caution">
    <text evidence="2">The sequence shown here is derived from an EMBL/GenBank/DDBJ whole genome shotgun (WGS) entry which is preliminary data.</text>
</comment>
<reference evidence="2 3" key="1">
    <citation type="submission" date="2019-05" db="EMBL/GenBank/DDBJ databases">
        <title>We sequenced the genome of Paenibacillus hemerocallicola KCTC 33185 for further insight into its adaptation and study the phylogeny of Paenibacillus.</title>
        <authorList>
            <person name="Narsing Rao M.P."/>
        </authorList>
    </citation>
    <scope>NUCLEOTIDE SEQUENCE [LARGE SCALE GENOMIC DNA]</scope>
    <source>
        <strain evidence="2 3">KCTC 33185</strain>
    </source>
</reference>
<dbReference type="InterPro" id="IPR002818">
    <property type="entry name" value="DJ-1/PfpI"/>
</dbReference>
<dbReference type="PANTHER" id="PTHR43130:SF3">
    <property type="entry name" value="HTH-TYPE TRANSCRIPTIONAL REGULATOR RV1931C"/>
    <property type="match status" value="1"/>
</dbReference>
<feature type="domain" description="DJ-1/PfpI" evidence="1">
    <location>
        <begin position="1"/>
        <end position="166"/>
    </location>
</feature>
<dbReference type="InterPro" id="IPR029062">
    <property type="entry name" value="Class_I_gatase-like"/>
</dbReference>
<keyword evidence="3" id="KW-1185">Reference proteome</keyword>
<name>A0A5C4T1A2_9BACL</name>
<proteinExistence type="predicted"/>
<accession>A0A5C4T1A2</accession>
<dbReference type="RefSeq" id="WP_139605823.1">
    <property type="nucleotide sequence ID" value="NZ_VDCQ01000054.1"/>
</dbReference>
<gene>
    <name evidence="2" type="ORF">FE784_29365</name>
</gene>
<evidence type="ECO:0000259" key="1">
    <source>
        <dbReference type="Pfam" id="PF01965"/>
    </source>
</evidence>
<evidence type="ECO:0000313" key="2">
    <source>
        <dbReference type="EMBL" id="TNJ62753.1"/>
    </source>
</evidence>
<dbReference type="SUPFAM" id="SSF52317">
    <property type="entry name" value="Class I glutamine amidotransferase-like"/>
    <property type="match status" value="1"/>
</dbReference>
<dbReference type="AlphaFoldDB" id="A0A5C4T1A2"/>
<dbReference type="PANTHER" id="PTHR43130">
    <property type="entry name" value="ARAC-FAMILY TRANSCRIPTIONAL REGULATOR"/>
    <property type="match status" value="1"/>
</dbReference>
<evidence type="ECO:0000313" key="3">
    <source>
        <dbReference type="Proteomes" id="UP000307943"/>
    </source>
</evidence>
<dbReference type="OrthoDB" id="9803764at2"/>
<dbReference type="Gene3D" id="3.40.50.880">
    <property type="match status" value="1"/>
</dbReference>
<sequence length="194" mass="21076">MKMAFILFDRMTMLDFVGFYDAIAKLRILKLMDNVTWDLCAMSGEITDELGMTSKAGLVAPDLSSYDLLFVPGGIGTRELRLDGEFVGWLQTAKDVPWKVSVCTGALLLGAAGFLEGKKATTNPNCYDLLAPYCAEVVKRRIVADGTIVTGGGVSASIDLGLYMLERLAGAEAIPRAMQMMDYPYYEIGKFGNG</sequence>
<organism evidence="2 3">
    <name type="scientific">Paenibacillus hemerocallicola</name>
    <dbReference type="NCBI Taxonomy" id="1172614"/>
    <lineage>
        <taxon>Bacteria</taxon>
        <taxon>Bacillati</taxon>
        <taxon>Bacillota</taxon>
        <taxon>Bacilli</taxon>
        <taxon>Bacillales</taxon>
        <taxon>Paenibacillaceae</taxon>
        <taxon>Paenibacillus</taxon>
    </lineage>
</organism>
<dbReference type="Proteomes" id="UP000307943">
    <property type="component" value="Unassembled WGS sequence"/>
</dbReference>
<dbReference type="InterPro" id="IPR052158">
    <property type="entry name" value="INH-QAR"/>
</dbReference>
<dbReference type="EMBL" id="VDCQ01000054">
    <property type="protein sequence ID" value="TNJ62753.1"/>
    <property type="molecule type" value="Genomic_DNA"/>
</dbReference>
<protein>
    <submittedName>
        <fullName evidence="2">DJ-1/PfpI family protein</fullName>
    </submittedName>
</protein>
<dbReference type="Pfam" id="PF01965">
    <property type="entry name" value="DJ-1_PfpI"/>
    <property type="match status" value="1"/>
</dbReference>